<dbReference type="Gene3D" id="1.25.10.10">
    <property type="entry name" value="Leucine-rich Repeat Variant"/>
    <property type="match status" value="2"/>
</dbReference>
<comment type="catalytic activity">
    <reaction evidence="19">
        <text>L-threonyl-[protein] + ATP = O-phospho-L-threonyl-[protein] + ADP + H(+)</text>
        <dbReference type="Rhea" id="RHEA:46608"/>
        <dbReference type="Rhea" id="RHEA-COMP:11060"/>
        <dbReference type="Rhea" id="RHEA-COMP:11605"/>
        <dbReference type="ChEBI" id="CHEBI:15378"/>
        <dbReference type="ChEBI" id="CHEBI:30013"/>
        <dbReference type="ChEBI" id="CHEBI:30616"/>
        <dbReference type="ChEBI" id="CHEBI:61977"/>
        <dbReference type="ChEBI" id="CHEBI:456216"/>
        <dbReference type="EC" id="2.7.11.1"/>
    </reaction>
</comment>
<evidence type="ECO:0000313" key="24">
    <source>
        <dbReference type="Proteomes" id="UP000036987"/>
    </source>
</evidence>
<dbReference type="SUPFAM" id="SSF48371">
    <property type="entry name" value="ARM repeat"/>
    <property type="match status" value="1"/>
</dbReference>
<evidence type="ECO:0000256" key="2">
    <source>
        <dbReference type="ARBA" id="ARBA00004267"/>
    </source>
</evidence>
<evidence type="ECO:0000256" key="19">
    <source>
        <dbReference type="ARBA" id="ARBA00047899"/>
    </source>
</evidence>
<dbReference type="PRINTS" id="PR00109">
    <property type="entry name" value="TYRKINASE"/>
</dbReference>
<dbReference type="InterPro" id="IPR008271">
    <property type="entry name" value="Ser/Thr_kinase_AS"/>
</dbReference>
<keyword evidence="17" id="KW-0539">Nucleus</keyword>
<dbReference type="STRING" id="29655.A0A0K9PZK1"/>
<dbReference type="InterPro" id="IPR017441">
    <property type="entry name" value="Protein_kinase_ATP_BS"/>
</dbReference>
<dbReference type="GO" id="GO:0005737">
    <property type="term" value="C:cytoplasm"/>
    <property type="evidence" value="ECO:0000318"/>
    <property type="project" value="GO_Central"/>
</dbReference>
<evidence type="ECO:0000256" key="12">
    <source>
        <dbReference type="ARBA" id="ARBA00022741"/>
    </source>
</evidence>
<dbReference type="GO" id="GO:0051301">
    <property type="term" value="P:cell division"/>
    <property type="evidence" value="ECO:0007669"/>
    <property type="project" value="UniProtKB-KW"/>
</dbReference>
<comment type="caution">
    <text evidence="23">The sequence shown here is derived from an EMBL/GenBank/DDBJ whole genome shotgun (WGS) entry which is preliminary data.</text>
</comment>
<keyword evidence="15" id="KW-0472">Membrane</keyword>
<comment type="subcellular location">
    <subcellularLocation>
        <location evidence="1">Cell membrane</location>
    </subcellularLocation>
    <subcellularLocation>
        <location evidence="2">Cytoplasm</location>
        <location evidence="2">Cytoskeleton</location>
        <location evidence="2">Microtubule organizing center</location>
    </subcellularLocation>
    <subcellularLocation>
        <location evidence="3">Nucleus</location>
        <location evidence="3">Nucleolus</location>
    </subcellularLocation>
</comment>
<dbReference type="InterPro" id="IPR001245">
    <property type="entry name" value="Ser-Thr/Tyr_kinase_cat_dom"/>
</dbReference>
<evidence type="ECO:0000259" key="22">
    <source>
        <dbReference type="PROSITE" id="PS50011"/>
    </source>
</evidence>
<comment type="catalytic activity">
    <reaction evidence="20">
        <text>L-seryl-[protein] + ATP = O-phospho-L-seryl-[protein] + ADP + H(+)</text>
        <dbReference type="Rhea" id="RHEA:17989"/>
        <dbReference type="Rhea" id="RHEA-COMP:9863"/>
        <dbReference type="Rhea" id="RHEA-COMP:11604"/>
        <dbReference type="ChEBI" id="CHEBI:15378"/>
        <dbReference type="ChEBI" id="CHEBI:29999"/>
        <dbReference type="ChEBI" id="CHEBI:30616"/>
        <dbReference type="ChEBI" id="CHEBI:83421"/>
        <dbReference type="ChEBI" id="CHEBI:456216"/>
        <dbReference type="EC" id="2.7.11.1"/>
    </reaction>
</comment>
<dbReference type="PROSITE" id="PS50011">
    <property type="entry name" value="PROTEIN_KINASE_DOM"/>
    <property type="match status" value="1"/>
</dbReference>
<dbReference type="GO" id="GO:0005815">
    <property type="term" value="C:microtubule organizing center"/>
    <property type="evidence" value="ECO:0007669"/>
    <property type="project" value="UniProtKB-SubCell"/>
</dbReference>
<dbReference type="CDD" id="cd06627">
    <property type="entry name" value="STKc_Cdc7_like"/>
    <property type="match status" value="1"/>
</dbReference>
<dbReference type="Gene3D" id="1.10.510.10">
    <property type="entry name" value="Transferase(Phosphotransferase) domain 1"/>
    <property type="match status" value="1"/>
</dbReference>
<keyword evidence="10" id="KW-0808">Transferase</keyword>
<dbReference type="InterPro" id="IPR052441">
    <property type="entry name" value="Armadillo-Ser/Thr_Kinase"/>
</dbReference>
<dbReference type="PROSITE" id="PS00108">
    <property type="entry name" value="PROTEIN_KINASE_ST"/>
    <property type="match status" value="1"/>
</dbReference>
<keyword evidence="9" id="KW-0132">Cell division</keyword>
<keyword evidence="11" id="KW-0677">Repeat</keyword>
<evidence type="ECO:0000256" key="11">
    <source>
        <dbReference type="ARBA" id="ARBA00022737"/>
    </source>
</evidence>
<dbReference type="Pfam" id="PF00069">
    <property type="entry name" value="Pkinase"/>
    <property type="match status" value="1"/>
</dbReference>
<dbReference type="GO" id="GO:0005886">
    <property type="term" value="C:plasma membrane"/>
    <property type="evidence" value="ECO:0007669"/>
    <property type="project" value="UniProtKB-SubCell"/>
</dbReference>
<dbReference type="SUPFAM" id="SSF56112">
    <property type="entry name" value="Protein kinase-like (PK-like)"/>
    <property type="match status" value="1"/>
</dbReference>
<keyword evidence="16" id="KW-0206">Cytoskeleton</keyword>
<evidence type="ECO:0000256" key="7">
    <source>
        <dbReference type="ARBA" id="ARBA00022527"/>
    </source>
</evidence>
<keyword evidence="24" id="KW-1185">Reference proteome</keyword>
<sequence>MSPPPVSLHQQKSKALDGKYMLGDEIGKGAYGRVYKGLDLENGDFVAIKQVSLENILQEDLNIIMQEIDLLKNLNHRNIVKYLGSLKTKTHLHIILEYVENGSLENIIKPNKFGPFTESLAVRYISQVLEGLVYLHEQGVIHRDIKGANILTTKEGLVKLADFGVATKLNEADLNTHSVVGTPYWMAPEVIEMSGVCAASDIWSVGCTVIELLTCVPPYYDLQPMPALFRIVQDLHPPIPDGLSSDMVDFLHQCFKKDAMQRPDAKTLLLHSWIQNKMHSIQKNHLQTRRTLRIIESGDSVKLESISCDYSTDESSSRKIMEMAHDNSEEGSKGLLPMKIVEKSIQCNEMNEHNTKAGIAGNHPMDMSIDQDLTLSLHEKKTISPNGETSQSSLARPIVVTKIVSHDEVVKSSNVSLQESNPKNIIRDESERERYSNPENINHFTFDSRIQEDCNQKEFDDNLIEDGGTFPLKALEFGKLVSFLKPEESEDTIVSACQKLIIFFHRRPEQKLVFLAQHGLVPLMELLALPRLHVVCSVLQIINQIIKDNINIQENACLIGLIPDIMSFAKSDRPREVRMEAAFFFQQLCQSSSLTLQMFIACHGIPVLVDFLEPDYAKYRVMVHLAIDGMWQVFKLQHSLRNDFCRIAAKSGILIKLINIIHSLNEAARLASLSEGSESFPLNDSSQNLQCGFLDSNHHFAPFPSETPISYSGQLDQSKLKQILVDSSPSTGSLEPSHITISNSQISVVNQSDGKPLADVEKHFGSHDTPETSVSSKFHDVRRSVSTASKDWEQSDLWKMNSSCEVDSNTKQIVPYYGSKNSIDSPEPTRPLLSLLEKEPHSRHPSDHLEYVRHLSSLEKSDNVLTTEFTDSNPKNSSKISNKVGMGTIVSNEGSASRSGLTSHVASGFLNARSGSATSSGIGTQTISNADVAREYLEKVTDLLLEFSQADSIVKTNMCSQSLLSRVFQMLNKIESPILLKILKCVNNLSTDPNCLDNLQRSGAIRHLIPNLGVDQGQLIFQIHNEVLKALFNLCKINKRRQELAAESGIIPHLMNFITSGSPLKQYALPLLCDMAHASRNSREQLRAQGGLDVYLNLLEDENWAVTALDSLAVCLAHDNDNRKVEQALIKKEAIHKLVKFFEGCPEQYFVHILEPFLKIITKSSRINTALAVNGLTALLIAKLDHQDAIVRLNLLKLIKAVYEHHPRPKQLIVENDLPQMLQNLIEERRDGYKSGGQVLVKQMATALLKALHINTVL</sequence>
<keyword evidence="12 21" id="KW-0547">Nucleotide-binding</keyword>
<keyword evidence="6" id="KW-0963">Cytoplasm</keyword>
<evidence type="ECO:0000256" key="21">
    <source>
        <dbReference type="PROSITE-ProRule" id="PRU10141"/>
    </source>
</evidence>
<evidence type="ECO:0000256" key="6">
    <source>
        <dbReference type="ARBA" id="ARBA00022490"/>
    </source>
</evidence>
<dbReference type="InterPro" id="IPR000719">
    <property type="entry name" value="Prot_kinase_dom"/>
</dbReference>
<protein>
    <recommendedName>
        <fullName evidence="4">non-specific serine/threonine protein kinase</fullName>
        <ecNumber evidence="4">2.7.11.1</ecNumber>
    </recommendedName>
</protein>
<evidence type="ECO:0000256" key="16">
    <source>
        <dbReference type="ARBA" id="ARBA00023212"/>
    </source>
</evidence>
<dbReference type="OrthoDB" id="8693905at2759"/>
<dbReference type="GO" id="GO:0005524">
    <property type="term" value="F:ATP binding"/>
    <property type="evidence" value="ECO:0007669"/>
    <property type="project" value="UniProtKB-UniRule"/>
</dbReference>
<dbReference type="PANTHER" id="PTHR46618">
    <property type="entry name" value="ARMADILLO REPEAT-CONTAINING PROTEIN 3"/>
    <property type="match status" value="1"/>
</dbReference>
<evidence type="ECO:0000256" key="4">
    <source>
        <dbReference type="ARBA" id="ARBA00012513"/>
    </source>
</evidence>
<organism evidence="23 24">
    <name type="scientific">Zostera marina</name>
    <name type="common">Eelgrass</name>
    <dbReference type="NCBI Taxonomy" id="29655"/>
    <lineage>
        <taxon>Eukaryota</taxon>
        <taxon>Viridiplantae</taxon>
        <taxon>Streptophyta</taxon>
        <taxon>Embryophyta</taxon>
        <taxon>Tracheophyta</taxon>
        <taxon>Spermatophyta</taxon>
        <taxon>Magnoliopsida</taxon>
        <taxon>Liliopsida</taxon>
        <taxon>Zosteraceae</taxon>
        <taxon>Zostera</taxon>
    </lineage>
</organism>
<evidence type="ECO:0000256" key="14">
    <source>
        <dbReference type="ARBA" id="ARBA00022840"/>
    </source>
</evidence>
<dbReference type="PANTHER" id="PTHR46618:SF1">
    <property type="entry name" value="ARMADILLO REPEAT-CONTAINING PROTEIN 3"/>
    <property type="match status" value="1"/>
</dbReference>
<evidence type="ECO:0000256" key="15">
    <source>
        <dbReference type="ARBA" id="ARBA00023136"/>
    </source>
</evidence>
<evidence type="ECO:0000256" key="17">
    <source>
        <dbReference type="ARBA" id="ARBA00023242"/>
    </source>
</evidence>
<dbReference type="FunFam" id="1.25.10.10:FF:000304">
    <property type="entry name" value="MAP3K epsilon protein kinase 1-like"/>
    <property type="match status" value="1"/>
</dbReference>
<evidence type="ECO:0000256" key="20">
    <source>
        <dbReference type="ARBA" id="ARBA00048679"/>
    </source>
</evidence>
<dbReference type="AlphaFoldDB" id="A0A0K9PZK1"/>
<evidence type="ECO:0000256" key="13">
    <source>
        <dbReference type="ARBA" id="ARBA00022777"/>
    </source>
</evidence>
<evidence type="ECO:0000256" key="8">
    <source>
        <dbReference type="ARBA" id="ARBA00022553"/>
    </source>
</evidence>
<feature type="domain" description="Protein kinase" evidence="22">
    <location>
        <begin position="20"/>
        <end position="274"/>
    </location>
</feature>
<keyword evidence="5" id="KW-1003">Cell membrane</keyword>
<evidence type="ECO:0000313" key="23">
    <source>
        <dbReference type="EMBL" id="KMZ74359.1"/>
    </source>
</evidence>
<evidence type="ECO:0000256" key="9">
    <source>
        <dbReference type="ARBA" id="ARBA00022618"/>
    </source>
</evidence>
<evidence type="ECO:0000256" key="5">
    <source>
        <dbReference type="ARBA" id="ARBA00022475"/>
    </source>
</evidence>
<dbReference type="PROSITE" id="PS00107">
    <property type="entry name" value="PROTEIN_KINASE_ATP"/>
    <property type="match status" value="1"/>
</dbReference>
<dbReference type="SMART" id="SM00220">
    <property type="entry name" value="S_TKc"/>
    <property type="match status" value="1"/>
</dbReference>
<keyword evidence="13" id="KW-0418">Kinase</keyword>
<dbReference type="Proteomes" id="UP000036987">
    <property type="component" value="Unassembled WGS sequence"/>
</dbReference>
<dbReference type="GO" id="GO:0005730">
    <property type="term" value="C:nucleolus"/>
    <property type="evidence" value="ECO:0007669"/>
    <property type="project" value="UniProtKB-SubCell"/>
</dbReference>
<dbReference type="FunFam" id="1.10.510.10:FF:000372">
    <property type="entry name" value="MAP3K epsilon protein kinase 1"/>
    <property type="match status" value="1"/>
</dbReference>
<evidence type="ECO:0000256" key="10">
    <source>
        <dbReference type="ARBA" id="ARBA00022679"/>
    </source>
</evidence>
<evidence type="ECO:0000256" key="1">
    <source>
        <dbReference type="ARBA" id="ARBA00004236"/>
    </source>
</evidence>
<feature type="binding site" evidence="21">
    <location>
        <position position="49"/>
    </location>
    <ligand>
        <name>ATP</name>
        <dbReference type="ChEBI" id="CHEBI:30616"/>
    </ligand>
</feature>
<keyword evidence="18" id="KW-0131">Cell cycle</keyword>
<evidence type="ECO:0000256" key="18">
    <source>
        <dbReference type="ARBA" id="ARBA00023306"/>
    </source>
</evidence>
<reference evidence="24" key="1">
    <citation type="journal article" date="2016" name="Nature">
        <title>The genome of the seagrass Zostera marina reveals angiosperm adaptation to the sea.</title>
        <authorList>
            <person name="Olsen J.L."/>
            <person name="Rouze P."/>
            <person name="Verhelst B."/>
            <person name="Lin Y.-C."/>
            <person name="Bayer T."/>
            <person name="Collen J."/>
            <person name="Dattolo E."/>
            <person name="De Paoli E."/>
            <person name="Dittami S."/>
            <person name="Maumus F."/>
            <person name="Michel G."/>
            <person name="Kersting A."/>
            <person name="Lauritano C."/>
            <person name="Lohaus R."/>
            <person name="Toepel M."/>
            <person name="Tonon T."/>
            <person name="Vanneste K."/>
            <person name="Amirebrahimi M."/>
            <person name="Brakel J."/>
            <person name="Bostroem C."/>
            <person name="Chovatia M."/>
            <person name="Grimwood J."/>
            <person name="Jenkins J.W."/>
            <person name="Jueterbock A."/>
            <person name="Mraz A."/>
            <person name="Stam W.T."/>
            <person name="Tice H."/>
            <person name="Bornberg-Bauer E."/>
            <person name="Green P.J."/>
            <person name="Pearson G.A."/>
            <person name="Procaccini G."/>
            <person name="Duarte C.M."/>
            <person name="Schmutz J."/>
            <person name="Reusch T.B.H."/>
            <person name="Van de Peer Y."/>
        </authorList>
    </citation>
    <scope>NUCLEOTIDE SEQUENCE [LARGE SCALE GENOMIC DNA]</scope>
    <source>
        <strain evidence="24">cv. Finnish</strain>
    </source>
</reference>
<accession>A0A0K9PZK1</accession>
<dbReference type="GO" id="GO:0004674">
    <property type="term" value="F:protein serine/threonine kinase activity"/>
    <property type="evidence" value="ECO:0000318"/>
    <property type="project" value="GO_Central"/>
</dbReference>
<keyword evidence="8" id="KW-0597">Phosphoprotein</keyword>
<keyword evidence="7" id="KW-0723">Serine/threonine-protein kinase</keyword>
<proteinExistence type="predicted"/>
<keyword evidence="14 21" id="KW-0067">ATP-binding</keyword>
<dbReference type="EMBL" id="LFYR01000338">
    <property type="protein sequence ID" value="KMZ74359.1"/>
    <property type="molecule type" value="Genomic_DNA"/>
</dbReference>
<dbReference type="OMA" id="TMSKKVM"/>
<dbReference type="EC" id="2.7.11.1" evidence="4"/>
<dbReference type="InterPro" id="IPR011989">
    <property type="entry name" value="ARM-like"/>
</dbReference>
<dbReference type="InterPro" id="IPR011009">
    <property type="entry name" value="Kinase-like_dom_sf"/>
</dbReference>
<gene>
    <name evidence="23" type="ORF">ZOSMA_12G00430</name>
</gene>
<dbReference type="InterPro" id="IPR016024">
    <property type="entry name" value="ARM-type_fold"/>
</dbReference>
<evidence type="ECO:0000256" key="3">
    <source>
        <dbReference type="ARBA" id="ARBA00004604"/>
    </source>
</evidence>
<name>A0A0K9PZK1_ZOSMR</name>